<dbReference type="SUPFAM" id="SSF51445">
    <property type="entry name" value="(Trans)glycosidases"/>
    <property type="match status" value="1"/>
</dbReference>
<dbReference type="Gene3D" id="3.10.50.10">
    <property type="match status" value="1"/>
</dbReference>
<dbReference type="Proteomes" id="UP001497516">
    <property type="component" value="Chromosome 5"/>
</dbReference>
<sequence>MNKYLDWASRITIYHRPWANLAGPKEALFDPKGKLSTEYYGIWSWLEAGVSTQKPAMGLPFYCRTWVLEDPSDHGIGSNEGCRLSRWVPGDGVLGYDDEQGKRCS</sequence>
<keyword evidence="3" id="KW-1185">Reference proteome</keyword>
<protein>
    <recommendedName>
        <fullName evidence="1">GH18 domain-containing protein</fullName>
    </recommendedName>
</protein>
<dbReference type="AlphaFoldDB" id="A0AAV2ER64"/>
<dbReference type="EMBL" id="OZ034818">
    <property type="protein sequence ID" value="CAL1387985.1"/>
    <property type="molecule type" value="Genomic_DNA"/>
</dbReference>
<evidence type="ECO:0000313" key="2">
    <source>
        <dbReference type="EMBL" id="CAL1387985.1"/>
    </source>
</evidence>
<dbReference type="Gene3D" id="3.20.20.80">
    <property type="entry name" value="Glycosidases"/>
    <property type="match status" value="1"/>
</dbReference>
<accession>A0AAV2ER64</accession>
<reference evidence="2 3" key="1">
    <citation type="submission" date="2024-04" db="EMBL/GenBank/DDBJ databases">
        <authorList>
            <person name="Fracassetti M."/>
        </authorList>
    </citation>
    <scope>NUCLEOTIDE SEQUENCE [LARGE SCALE GENOMIC DNA]</scope>
</reference>
<dbReference type="InterPro" id="IPR029070">
    <property type="entry name" value="Chitinase_insertion_sf"/>
</dbReference>
<proteinExistence type="predicted"/>
<name>A0AAV2ER64_9ROSI</name>
<dbReference type="Pfam" id="PF00704">
    <property type="entry name" value="Glyco_hydro_18"/>
    <property type="match status" value="1"/>
</dbReference>
<evidence type="ECO:0000313" key="3">
    <source>
        <dbReference type="Proteomes" id="UP001497516"/>
    </source>
</evidence>
<dbReference type="InterPro" id="IPR001223">
    <property type="entry name" value="Glyco_hydro18_cat"/>
</dbReference>
<feature type="domain" description="GH18" evidence="1">
    <location>
        <begin position="2"/>
        <end position="96"/>
    </location>
</feature>
<organism evidence="2 3">
    <name type="scientific">Linum trigynum</name>
    <dbReference type="NCBI Taxonomy" id="586398"/>
    <lineage>
        <taxon>Eukaryota</taxon>
        <taxon>Viridiplantae</taxon>
        <taxon>Streptophyta</taxon>
        <taxon>Embryophyta</taxon>
        <taxon>Tracheophyta</taxon>
        <taxon>Spermatophyta</taxon>
        <taxon>Magnoliopsida</taxon>
        <taxon>eudicotyledons</taxon>
        <taxon>Gunneridae</taxon>
        <taxon>Pentapetalae</taxon>
        <taxon>rosids</taxon>
        <taxon>fabids</taxon>
        <taxon>Malpighiales</taxon>
        <taxon>Linaceae</taxon>
        <taxon>Linum</taxon>
    </lineage>
</organism>
<dbReference type="InterPro" id="IPR017853">
    <property type="entry name" value="GH"/>
</dbReference>
<evidence type="ECO:0000259" key="1">
    <source>
        <dbReference type="Pfam" id="PF00704"/>
    </source>
</evidence>
<dbReference type="GO" id="GO:0005975">
    <property type="term" value="P:carbohydrate metabolic process"/>
    <property type="evidence" value="ECO:0007669"/>
    <property type="project" value="InterPro"/>
</dbReference>
<gene>
    <name evidence="2" type="ORF">LTRI10_LOCUS28936</name>
</gene>